<sequence>MKYNIPAVVFSGGKSSRMKEDKALLPFGDHPTLAAYQYDRLKILFETVYLSGKSDKFNIDAPVLLDSSNIYSPMVGLNSVLRQIDNDACFVLSVDTPFVDNNIIKTLMECKKETPKQYDAVIARNFGKVQPLCAIYRRSILPAIEEDLSHNAHKLGKLLQKVRCCYVDFEEEDAFMNLNHPHEYQKALRLSKI</sequence>
<proteinExistence type="inferred from homology"/>
<organism evidence="9">
    <name type="scientific">hydrothermal vent metagenome</name>
    <dbReference type="NCBI Taxonomy" id="652676"/>
    <lineage>
        <taxon>unclassified sequences</taxon>
        <taxon>metagenomes</taxon>
        <taxon>ecological metagenomes</taxon>
    </lineage>
</organism>
<name>A0A1W1E9B2_9ZZZZ</name>
<evidence type="ECO:0000259" key="8">
    <source>
        <dbReference type="Pfam" id="PF12804"/>
    </source>
</evidence>
<dbReference type="PANTHER" id="PTHR19136">
    <property type="entry name" value="MOLYBDENUM COFACTOR GUANYLYLTRANSFERASE"/>
    <property type="match status" value="1"/>
</dbReference>
<gene>
    <name evidence="9" type="ORF">MNB_SV-4-833</name>
</gene>
<keyword evidence="1" id="KW-0963">Cytoplasm</keyword>
<dbReference type="GO" id="GO:0005525">
    <property type="term" value="F:GTP binding"/>
    <property type="evidence" value="ECO:0007669"/>
    <property type="project" value="UniProtKB-KW"/>
</dbReference>
<accession>A0A1W1E9B2</accession>
<reference evidence="9" key="1">
    <citation type="submission" date="2016-10" db="EMBL/GenBank/DDBJ databases">
        <authorList>
            <person name="de Groot N.N."/>
        </authorList>
    </citation>
    <scope>NUCLEOTIDE SEQUENCE</scope>
</reference>
<evidence type="ECO:0000256" key="7">
    <source>
        <dbReference type="ARBA" id="ARBA00023150"/>
    </source>
</evidence>
<keyword evidence="3" id="KW-0479">Metal-binding</keyword>
<dbReference type="CDD" id="cd02503">
    <property type="entry name" value="MobA"/>
    <property type="match status" value="1"/>
</dbReference>
<dbReference type="AlphaFoldDB" id="A0A1W1E9B2"/>
<protein>
    <submittedName>
        <fullName evidence="9">Molybdopterin-guanine dinucleotide biosynthesis protein MobA</fullName>
    </submittedName>
</protein>
<evidence type="ECO:0000256" key="4">
    <source>
        <dbReference type="ARBA" id="ARBA00022741"/>
    </source>
</evidence>
<keyword evidence="2" id="KW-0808">Transferase</keyword>
<keyword evidence="6" id="KW-0342">GTP-binding</keyword>
<dbReference type="InterPro" id="IPR029044">
    <property type="entry name" value="Nucleotide-diphossugar_trans"/>
</dbReference>
<evidence type="ECO:0000256" key="2">
    <source>
        <dbReference type="ARBA" id="ARBA00022679"/>
    </source>
</evidence>
<evidence type="ECO:0000313" key="9">
    <source>
        <dbReference type="EMBL" id="SFV90508.1"/>
    </source>
</evidence>
<dbReference type="PANTHER" id="PTHR19136:SF81">
    <property type="entry name" value="MOLYBDENUM COFACTOR GUANYLYLTRANSFERASE"/>
    <property type="match status" value="1"/>
</dbReference>
<dbReference type="GO" id="GO:0016779">
    <property type="term" value="F:nucleotidyltransferase activity"/>
    <property type="evidence" value="ECO:0007669"/>
    <property type="project" value="TreeGrafter"/>
</dbReference>
<evidence type="ECO:0000256" key="3">
    <source>
        <dbReference type="ARBA" id="ARBA00022723"/>
    </source>
</evidence>
<dbReference type="GO" id="GO:1902758">
    <property type="term" value="P:bis(molybdopterin guanine dinucleotide)molybdenum biosynthetic process"/>
    <property type="evidence" value="ECO:0007669"/>
    <property type="project" value="TreeGrafter"/>
</dbReference>
<dbReference type="NCBIfam" id="NF001837">
    <property type="entry name" value="PRK00560.1"/>
    <property type="match status" value="1"/>
</dbReference>
<dbReference type="InterPro" id="IPR013482">
    <property type="entry name" value="Molybde_CF_guanTrfase"/>
</dbReference>
<dbReference type="Pfam" id="PF12804">
    <property type="entry name" value="NTP_transf_3"/>
    <property type="match status" value="1"/>
</dbReference>
<keyword evidence="4" id="KW-0547">Nucleotide-binding</keyword>
<dbReference type="GO" id="GO:0046872">
    <property type="term" value="F:metal ion binding"/>
    <property type="evidence" value="ECO:0007669"/>
    <property type="project" value="UniProtKB-KW"/>
</dbReference>
<evidence type="ECO:0000256" key="5">
    <source>
        <dbReference type="ARBA" id="ARBA00022842"/>
    </source>
</evidence>
<dbReference type="EMBL" id="FPIB01000017">
    <property type="protein sequence ID" value="SFV90508.1"/>
    <property type="molecule type" value="Genomic_DNA"/>
</dbReference>
<dbReference type="SUPFAM" id="SSF53448">
    <property type="entry name" value="Nucleotide-diphospho-sugar transferases"/>
    <property type="match status" value="1"/>
</dbReference>
<dbReference type="Gene3D" id="3.90.550.10">
    <property type="entry name" value="Spore Coat Polysaccharide Biosynthesis Protein SpsA, Chain A"/>
    <property type="match status" value="1"/>
</dbReference>
<keyword evidence="7" id="KW-0501">Molybdenum cofactor biosynthesis</keyword>
<dbReference type="InterPro" id="IPR025877">
    <property type="entry name" value="MobA-like_NTP_Trfase"/>
</dbReference>
<evidence type="ECO:0000256" key="1">
    <source>
        <dbReference type="ARBA" id="ARBA00022490"/>
    </source>
</evidence>
<feature type="domain" description="MobA-like NTP transferase" evidence="8">
    <location>
        <begin position="7"/>
        <end position="160"/>
    </location>
</feature>
<evidence type="ECO:0000256" key="6">
    <source>
        <dbReference type="ARBA" id="ARBA00023134"/>
    </source>
</evidence>
<dbReference type="HAMAP" id="MF_00316">
    <property type="entry name" value="MobA"/>
    <property type="match status" value="1"/>
</dbReference>
<keyword evidence="5" id="KW-0460">Magnesium</keyword>